<accession>S3CXU1</accession>
<reference evidence="1 2" key="1">
    <citation type="journal article" date="2013" name="BMC Genomics">
        <title>Genomics-driven discovery of the pneumocandin biosynthetic gene cluster in the fungus Glarea lozoyensis.</title>
        <authorList>
            <person name="Chen L."/>
            <person name="Yue Q."/>
            <person name="Zhang X."/>
            <person name="Xiang M."/>
            <person name="Wang C."/>
            <person name="Li S."/>
            <person name="Che Y."/>
            <person name="Ortiz-Lopez F.J."/>
            <person name="Bills G.F."/>
            <person name="Liu X."/>
            <person name="An Z."/>
        </authorList>
    </citation>
    <scope>NUCLEOTIDE SEQUENCE [LARGE SCALE GENOMIC DNA]</scope>
    <source>
        <strain evidence="2">ATCC 20868 / MF5171</strain>
    </source>
</reference>
<sequence length="117" mass="12740">MSHADRKAGTSSSYQDRLTVLWDSHGAYLTALIPGLMAGKGGTGVRIKGHSSGSAHLGSQIRFVVPRSWYSHLPYVLHGSIIAWTRKKNGERQGALRVQGKLRQTLFGGSQLCPLRV</sequence>
<keyword evidence="2" id="KW-1185">Reference proteome</keyword>
<dbReference type="RefSeq" id="XP_008083858.1">
    <property type="nucleotide sequence ID" value="XM_008085667.1"/>
</dbReference>
<name>S3CXU1_GLAL2</name>
<dbReference type="Proteomes" id="UP000016922">
    <property type="component" value="Unassembled WGS sequence"/>
</dbReference>
<protein>
    <submittedName>
        <fullName evidence="1">Uncharacterized protein</fullName>
    </submittedName>
</protein>
<dbReference type="KEGG" id="glz:GLAREA_00909"/>
<dbReference type="EMBL" id="KE145367">
    <property type="protein sequence ID" value="EPE29749.1"/>
    <property type="molecule type" value="Genomic_DNA"/>
</dbReference>
<evidence type="ECO:0000313" key="1">
    <source>
        <dbReference type="EMBL" id="EPE29749.1"/>
    </source>
</evidence>
<dbReference type="HOGENOM" id="CLU_2085061_0_0_1"/>
<organism evidence="1 2">
    <name type="scientific">Glarea lozoyensis (strain ATCC 20868 / MF5171)</name>
    <dbReference type="NCBI Taxonomy" id="1116229"/>
    <lineage>
        <taxon>Eukaryota</taxon>
        <taxon>Fungi</taxon>
        <taxon>Dikarya</taxon>
        <taxon>Ascomycota</taxon>
        <taxon>Pezizomycotina</taxon>
        <taxon>Leotiomycetes</taxon>
        <taxon>Helotiales</taxon>
        <taxon>Helotiaceae</taxon>
        <taxon>Glarea</taxon>
    </lineage>
</organism>
<dbReference type="AlphaFoldDB" id="S3CXU1"/>
<dbReference type="GeneID" id="19459967"/>
<proteinExistence type="predicted"/>
<evidence type="ECO:0000313" key="2">
    <source>
        <dbReference type="Proteomes" id="UP000016922"/>
    </source>
</evidence>
<gene>
    <name evidence="1" type="ORF">GLAREA_00909</name>
</gene>